<reference evidence="3" key="1">
    <citation type="submission" date="2020-04" db="EMBL/GenBank/DDBJ databases">
        <title>Deep metagenomics examines the oral microbiome during advanced dental caries in children, revealing novel taxa and co-occurrences with host molecules.</title>
        <authorList>
            <person name="Baker J.L."/>
            <person name="Morton J.T."/>
            <person name="Dinis M."/>
            <person name="Alvarez R."/>
            <person name="Tran N.C."/>
            <person name="Knight R."/>
            <person name="Edlund A."/>
        </authorList>
    </citation>
    <scope>NUCLEOTIDE SEQUENCE</scope>
    <source>
        <strain evidence="3">JCVI_34_bin.1</strain>
    </source>
</reference>
<proteinExistence type="predicted"/>
<dbReference type="GO" id="GO:0016887">
    <property type="term" value="F:ATP hydrolysis activity"/>
    <property type="evidence" value="ECO:0007669"/>
    <property type="project" value="InterPro"/>
</dbReference>
<evidence type="ECO:0000259" key="2">
    <source>
        <dbReference type="Pfam" id="PF13476"/>
    </source>
</evidence>
<dbReference type="GO" id="GO:0006302">
    <property type="term" value="P:double-strand break repair"/>
    <property type="evidence" value="ECO:0007669"/>
    <property type="project" value="InterPro"/>
</dbReference>
<sequence length="658" mass="73501">MKQIKLRKISLVNFKGIKSLDLVFSDGDTLVCGDNGTGKTTIFDAFLWCLFGKDSTNRSDSNFNLKTLDASGHPILRLEHSVTCLLSVDGVEIKLQRGYKEVWTKPRGTTEETLTNHKTEFYVNDVRVGTKKEYESTIAEIIDEDVFRMITNPFAFTSLSADRQKEMLLDMAGTVTNEELAAMNPEFVALLAEIAGKPLATFLKELSAKKKACKDVLEVIPSQIQTAQNLMPEAEDWKALQEEIDAKLKEMHQVDEQIADKSKINEQEYQRKAETQKAIGNKRLTLANVQNAIRSEATAGRQQALVDIKDLEYKIQGRKQDLAFKQRTMADLQTEYAKIDDTLYNLRAEYRAISAREISFSQDQFICPTCKRQLEIDDIEVKQAELTANFNRQKAKDLTANQERGRSTKAQYDGTIAKIDACKAELNQIQDGINADEAKLAELKAAIPEAVNVEALIAADANCISLQNEITDLENQLKVDAKPVDISELRSSKDSLNDALQALYKRAAKRDQIKRAEDEIKALEEKQMSNNQALADLENLEFQATAFQKAKDEELLKRINGLFQFVSFSFVSAQLNGGEKLTCVCTVNGTPYPDVNNAGKINAGLDIINAICNAKGVCAPIFVDNAESINEIKPTLSQKILLYVSNDSSLTVKSNRYE</sequence>
<dbReference type="PANTHER" id="PTHR32114:SF2">
    <property type="entry name" value="ABC TRANSPORTER ABCH.3"/>
    <property type="match status" value="1"/>
</dbReference>
<dbReference type="RefSeq" id="WP_303762406.1">
    <property type="nucleotide sequence ID" value="NZ_JABZGR010000001.1"/>
</dbReference>
<evidence type="ECO:0000313" key="3">
    <source>
        <dbReference type="EMBL" id="MBF0969479.1"/>
    </source>
</evidence>
<evidence type="ECO:0000256" key="1">
    <source>
        <dbReference type="SAM" id="Coils"/>
    </source>
</evidence>
<feature type="domain" description="Rad50/SbcC-type AAA" evidence="2">
    <location>
        <begin position="8"/>
        <end position="272"/>
    </location>
</feature>
<dbReference type="InterPro" id="IPR038729">
    <property type="entry name" value="Rad50/SbcC_AAA"/>
</dbReference>
<dbReference type="SUPFAM" id="SSF52540">
    <property type="entry name" value="P-loop containing nucleoside triphosphate hydrolases"/>
    <property type="match status" value="1"/>
</dbReference>
<dbReference type="AlphaFoldDB" id="A0A929RWP6"/>
<organism evidence="3 4">
    <name type="scientific">Alloprevotella tannerae</name>
    <dbReference type="NCBI Taxonomy" id="76122"/>
    <lineage>
        <taxon>Bacteria</taxon>
        <taxon>Pseudomonadati</taxon>
        <taxon>Bacteroidota</taxon>
        <taxon>Bacteroidia</taxon>
        <taxon>Bacteroidales</taxon>
        <taxon>Prevotellaceae</taxon>
        <taxon>Alloprevotella</taxon>
    </lineage>
</organism>
<dbReference type="InterPro" id="IPR027417">
    <property type="entry name" value="P-loop_NTPase"/>
</dbReference>
<protein>
    <submittedName>
        <fullName evidence="3">AAA family ATPase</fullName>
    </submittedName>
</protein>
<name>A0A929RWP6_9BACT</name>
<comment type="caution">
    <text evidence="3">The sequence shown here is derived from an EMBL/GenBank/DDBJ whole genome shotgun (WGS) entry which is preliminary data.</text>
</comment>
<dbReference type="Proteomes" id="UP000704068">
    <property type="component" value="Unassembled WGS sequence"/>
</dbReference>
<gene>
    <name evidence="3" type="ORF">HXK21_00340</name>
</gene>
<evidence type="ECO:0000313" key="4">
    <source>
        <dbReference type="Proteomes" id="UP000704068"/>
    </source>
</evidence>
<dbReference type="Gene3D" id="3.40.50.300">
    <property type="entry name" value="P-loop containing nucleotide triphosphate hydrolases"/>
    <property type="match status" value="1"/>
</dbReference>
<dbReference type="PANTHER" id="PTHR32114">
    <property type="entry name" value="ABC TRANSPORTER ABCH.3"/>
    <property type="match status" value="1"/>
</dbReference>
<keyword evidence="1" id="KW-0175">Coiled coil</keyword>
<feature type="coiled-coil region" evidence="1">
    <location>
        <begin position="426"/>
        <end position="543"/>
    </location>
</feature>
<dbReference type="EMBL" id="JABZGR010000001">
    <property type="protein sequence ID" value="MBF0969479.1"/>
    <property type="molecule type" value="Genomic_DNA"/>
</dbReference>
<accession>A0A929RWP6</accession>
<dbReference type="Pfam" id="PF13476">
    <property type="entry name" value="AAA_23"/>
    <property type="match status" value="1"/>
</dbReference>